<evidence type="ECO:0000259" key="9">
    <source>
        <dbReference type="PROSITE" id="PS50045"/>
    </source>
</evidence>
<dbReference type="PROSITE" id="PS00676">
    <property type="entry name" value="SIGMA54_INTERACT_2"/>
    <property type="match status" value="1"/>
</dbReference>
<evidence type="ECO:0000256" key="3">
    <source>
        <dbReference type="ARBA" id="ARBA00022840"/>
    </source>
</evidence>
<evidence type="ECO:0000259" key="10">
    <source>
        <dbReference type="PROSITE" id="PS50113"/>
    </source>
</evidence>
<keyword evidence="6" id="KW-0804">Transcription</keyword>
<dbReference type="PANTHER" id="PTHR32071">
    <property type="entry name" value="TRANSCRIPTIONAL REGULATORY PROTEIN"/>
    <property type="match status" value="1"/>
</dbReference>
<dbReference type="InterPro" id="IPR002078">
    <property type="entry name" value="Sigma_54_int"/>
</dbReference>
<dbReference type="InterPro" id="IPR030828">
    <property type="entry name" value="HTH_TyrR"/>
</dbReference>
<comment type="caution">
    <text evidence="11">The sequence shown here is derived from an EMBL/GenBank/DDBJ whole genome shotgun (WGS) entry which is preliminary data.</text>
</comment>
<keyword evidence="3" id="KW-0067">ATP-binding</keyword>
<reference evidence="12" key="1">
    <citation type="journal article" date="2019" name="Int. J. Syst. Evol. Microbiol.">
        <title>The Global Catalogue of Microorganisms (GCM) 10K type strain sequencing project: providing services to taxonomists for standard genome sequencing and annotation.</title>
        <authorList>
            <consortium name="The Broad Institute Genomics Platform"/>
            <consortium name="The Broad Institute Genome Sequencing Center for Infectious Disease"/>
            <person name="Wu L."/>
            <person name="Ma J."/>
        </authorList>
    </citation>
    <scope>NUCLEOTIDE SEQUENCE [LARGE SCALE GENOMIC DNA]</scope>
    <source>
        <strain evidence="12">CGMCC 1.16305</strain>
    </source>
</reference>
<keyword evidence="1" id="KW-0547">Nucleotide-binding</keyword>
<dbReference type="InterPro" id="IPR000700">
    <property type="entry name" value="PAS-assoc_C"/>
</dbReference>
<keyword evidence="4" id="KW-0805">Transcription regulation</keyword>
<proteinExistence type="predicted"/>
<dbReference type="Gene3D" id="1.10.10.60">
    <property type="entry name" value="Homeodomain-like"/>
    <property type="match status" value="1"/>
</dbReference>
<keyword evidence="5" id="KW-0238">DNA-binding</keyword>
<feature type="domain" description="Sigma-54 factor interaction" evidence="9">
    <location>
        <begin position="165"/>
        <end position="394"/>
    </location>
</feature>
<keyword evidence="2" id="KW-0058">Aromatic hydrocarbons catabolism</keyword>
<gene>
    <name evidence="11" type="ORF">ACFQRG_00180</name>
</gene>
<dbReference type="InterPro" id="IPR009057">
    <property type="entry name" value="Homeodomain-like_sf"/>
</dbReference>
<dbReference type="EMBL" id="JBHTCO010000001">
    <property type="protein sequence ID" value="MFC7391428.1"/>
    <property type="molecule type" value="Genomic_DNA"/>
</dbReference>
<accession>A0ABW2PPT3</accession>
<dbReference type="Gene3D" id="1.10.8.60">
    <property type="match status" value="1"/>
</dbReference>
<dbReference type="PROSITE" id="PS50045">
    <property type="entry name" value="SIGMA54_INTERACT_4"/>
    <property type="match status" value="1"/>
</dbReference>
<organism evidence="11 12">
    <name type="scientific">Scopulibacillus cellulosilyticus</name>
    <dbReference type="NCBI Taxonomy" id="2665665"/>
    <lineage>
        <taxon>Bacteria</taxon>
        <taxon>Bacillati</taxon>
        <taxon>Bacillota</taxon>
        <taxon>Bacilli</taxon>
        <taxon>Bacillales</taxon>
        <taxon>Sporolactobacillaceae</taxon>
        <taxon>Scopulibacillus</taxon>
    </lineage>
</organism>
<dbReference type="InterPro" id="IPR025662">
    <property type="entry name" value="Sigma_54_int_dom_ATP-bd_1"/>
</dbReference>
<dbReference type="Pfam" id="PF25601">
    <property type="entry name" value="AAA_lid_14"/>
    <property type="match status" value="1"/>
</dbReference>
<dbReference type="InterPro" id="IPR003593">
    <property type="entry name" value="AAA+_ATPase"/>
</dbReference>
<dbReference type="PROSITE" id="PS00675">
    <property type="entry name" value="SIGMA54_INTERACT_1"/>
    <property type="match status" value="1"/>
</dbReference>
<keyword evidence="12" id="KW-1185">Reference proteome</keyword>
<protein>
    <recommendedName>
        <fullName evidence="7">HTH-type transcriptional regulatory protein TyrR</fullName>
    </recommendedName>
</protein>
<sequence length="466" mass="53874">MNIDEINSVIDLAIDKGLHNLVSKDKWLVQEWQTLFHEFFQEILVTDEKGFVIWATSEDDQQHIGRNVFDLEKSRAFYPCISAKVLRSGQREKGLQYTQSGGVFMIDSIPIKNDKGDIVRVVSITKDASEINEVSDKITELKNLMDNYRREVIQIQQEKLEKQPFVYKNKKMDNINELIKSVASVDASVLILGETGVGKQVVANQIHMLSNRSDQLFITVNCGAIPESLLESELFGYEEGAFSGARKGGKLGIFELAHKGTVFLDEIGEIPLHLQVKLLHVLQDKMIMKVGGTREKKVDVRIISATNRDLKKMIKDNNFREDLYYRINTIPIHIPPLRERKEDIYVFIHHFLRTFNKQYLKNAEIGQKQLEQLLKYSWPGNVRELENVIERFVVTGQLDALDQEFLSVYEYDRLEDKLPNLMEYIAENEKRLLIKAMKQCKTTREMAKCLGVNQSTIVRKMQKYNL</sequence>
<dbReference type="SUPFAM" id="SSF52540">
    <property type="entry name" value="P-loop containing nucleoside triphosphate hydrolases"/>
    <property type="match status" value="1"/>
</dbReference>
<feature type="domain" description="PAC" evidence="10">
    <location>
        <begin position="89"/>
        <end position="140"/>
    </location>
</feature>
<dbReference type="Gene3D" id="3.40.50.300">
    <property type="entry name" value="P-loop containing nucleotide triphosphate hydrolases"/>
    <property type="match status" value="1"/>
</dbReference>
<dbReference type="CDD" id="cd00009">
    <property type="entry name" value="AAA"/>
    <property type="match status" value="1"/>
</dbReference>
<dbReference type="SMART" id="SM00382">
    <property type="entry name" value="AAA"/>
    <property type="match status" value="1"/>
</dbReference>
<keyword evidence="8" id="KW-0175">Coiled coil</keyword>
<feature type="coiled-coil region" evidence="8">
    <location>
        <begin position="131"/>
        <end position="161"/>
    </location>
</feature>
<evidence type="ECO:0000256" key="4">
    <source>
        <dbReference type="ARBA" id="ARBA00023015"/>
    </source>
</evidence>
<dbReference type="PROSITE" id="PS00688">
    <property type="entry name" value="SIGMA54_INTERACT_3"/>
    <property type="match status" value="1"/>
</dbReference>
<dbReference type="RefSeq" id="WP_380962399.1">
    <property type="nucleotide sequence ID" value="NZ_JBHTCO010000001.1"/>
</dbReference>
<evidence type="ECO:0000256" key="2">
    <source>
        <dbReference type="ARBA" id="ARBA00022797"/>
    </source>
</evidence>
<evidence type="ECO:0000256" key="7">
    <source>
        <dbReference type="ARBA" id="ARBA00029500"/>
    </source>
</evidence>
<dbReference type="PROSITE" id="PS50113">
    <property type="entry name" value="PAC"/>
    <property type="match status" value="1"/>
</dbReference>
<evidence type="ECO:0000256" key="5">
    <source>
        <dbReference type="ARBA" id="ARBA00023125"/>
    </source>
</evidence>
<dbReference type="InterPro" id="IPR058031">
    <property type="entry name" value="AAA_lid_NorR"/>
</dbReference>
<dbReference type="InterPro" id="IPR025943">
    <property type="entry name" value="Sigma_54_int_dom_ATP-bd_2"/>
</dbReference>
<evidence type="ECO:0000313" key="11">
    <source>
        <dbReference type="EMBL" id="MFC7391428.1"/>
    </source>
</evidence>
<dbReference type="InterPro" id="IPR027417">
    <property type="entry name" value="P-loop_NTPase"/>
</dbReference>
<evidence type="ECO:0000256" key="8">
    <source>
        <dbReference type="SAM" id="Coils"/>
    </source>
</evidence>
<dbReference type="Pfam" id="PF00158">
    <property type="entry name" value="Sigma54_activat"/>
    <property type="match status" value="1"/>
</dbReference>
<name>A0ABW2PPT3_9BACL</name>
<evidence type="ECO:0000313" key="12">
    <source>
        <dbReference type="Proteomes" id="UP001596505"/>
    </source>
</evidence>
<dbReference type="InterPro" id="IPR025944">
    <property type="entry name" value="Sigma_54_int_dom_CS"/>
</dbReference>
<evidence type="ECO:0000256" key="1">
    <source>
        <dbReference type="ARBA" id="ARBA00022741"/>
    </source>
</evidence>
<dbReference type="Pfam" id="PF18024">
    <property type="entry name" value="HTH_50"/>
    <property type="match status" value="1"/>
</dbReference>
<evidence type="ECO:0000256" key="6">
    <source>
        <dbReference type="ARBA" id="ARBA00023163"/>
    </source>
</evidence>
<dbReference type="PANTHER" id="PTHR32071:SF57">
    <property type="entry name" value="C4-DICARBOXYLATE TRANSPORT TRANSCRIPTIONAL REGULATORY PROTEIN DCTD"/>
    <property type="match status" value="1"/>
</dbReference>
<dbReference type="Proteomes" id="UP001596505">
    <property type="component" value="Unassembled WGS sequence"/>
</dbReference>
<dbReference type="SUPFAM" id="SSF46689">
    <property type="entry name" value="Homeodomain-like"/>
    <property type="match status" value="1"/>
</dbReference>